<reference evidence="2 3" key="1">
    <citation type="journal article" date="2016" name="PLoS ONE">
        <title>Complete Genome Sequence and Comparative Genomics of a Novel Myxobacterium Myxococcus hansupus.</title>
        <authorList>
            <person name="Sharma G."/>
            <person name="Narwani T."/>
            <person name="Subramanian S."/>
        </authorList>
    </citation>
    <scope>NUCLEOTIDE SEQUENCE [LARGE SCALE GENOMIC DNA]</scope>
    <source>
        <strain evidence="3">mixupus</strain>
    </source>
</reference>
<evidence type="ECO:0000313" key="2">
    <source>
        <dbReference type="EMBL" id="AKQ69259.1"/>
    </source>
</evidence>
<name>A0A0H4X287_9BACT</name>
<feature type="region of interest" description="Disordered" evidence="1">
    <location>
        <begin position="250"/>
        <end position="275"/>
    </location>
</feature>
<evidence type="ECO:0000256" key="1">
    <source>
        <dbReference type="SAM" id="MobiDB-lite"/>
    </source>
</evidence>
<evidence type="ECO:0008006" key="4">
    <source>
        <dbReference type="Google" id="ProtNLM"/>
    </source>
</evidence>
<protein>
    <recommendedName>
        <fullName evidence="4">Lipoprotein</fullName>
    </recommendedName>
</protein>
<dbReference type="Proteomes" id="UP000009026">
    <property type="component" value="Chromosome"/>
</dbReference>
<accession>A0A0H4X287</accession>
<evidence type="ECO:0000313" key="3">
    <source>
        <dbReference type="Proteomes" id="UP000009026"/>
    </source>
</evidence>
<sequence>MKALLKYGGLALLLGATACVDVEDQPSRVHDFRVLGIATEPPELMASACEITPQTLDELSEEVTYRTLLVDPKGEGRPIQYALWACADTEDRRCENAANRVLLSEGSTLAGELAVNVRPGASTLAEDVPLLQRVQELDPYRGLGGLRMPLVLRVQAGDEVVYAQKLMVFWCPAVEGMQVNVQPRIPGLRVDDVAWPEDTPLELRGPGPFVVTSDDVTGLQETYVVPGLRLEAVTLRESWEMSWHTTLGEFAPQETGGSTFGGQEGRHRTEWEPPSGAQAQEVTFWVVVRDGRGGSSWVVRRALWSP</sequence>
<proteinExistence type="predicted"/>
<gene>
    <name evidence="2" type="ORF">A176_006171</name>
</gene>
<dbReference type="AlphaFoldDB" id="A0A0H4X287"/>
<dbReference type="STRING" id="1297742.A176_006171"/>
<dbReference type="RefSeq" id="WP_002635566.1">
    <property type="nucleotide sequence ID" value="NZ_CP012109.1"/>
</dbReference>
<dbReference type="PATRIC" id="fig|1297742.4.peg.6262"/>
<organism evidence="2 3">
    <name type="scientific">Pseudomyxococcus hansupus</name>
    <dbReference type="NCBI Taxonomy" id="1297742"/>
    <lineage>
        <taxon>Bacteria</taxon>
        <taxon>Pseudomonadati</taxon>
        <taxon>Myxococcota</taxon>
        <taxon>Myxococcia</taxon>
        <taxon>Myxococcales</taxon>
        <taxon>Cystobacterineae</taxon>
        <taxon>Myxococcaceae</taxon>
        <taxon>Pseudomyxococcus</taxon>
    </lineage>
</organism>
<dbReference type="KEGG" id="mym:A176_006171"/>
<dbReference type="EMBL" id="CP012109">
    <property type="protein sequence ID" value="AKQ69259.1"/>
    <property type="molecule type" value="Genomic_DNA"/>
</dbReference>
<dbReference type="PROSITE" id="PS51257">
    <property type="entry name" value="PROKAR_LIPOPROTEIN"/>
    <property type="match status" value="1"/>
</dbReference>
<dbReference type="OrthoDB" id="5501541at2"/>
<keyword evidence="3" id="KW-1185">Reference proteome</keyword>